<name>A0A6F8Y4R5_9ACTN</name>
<feature type="transmembrane region" description="Helical" evidence="2">
    <location>
        <begin position="28"/>
        <end position="46"/>
    </location>
</feature>
<sequence length="170" mass="16819">MTREPPLTASTLDTELAAAAGRRWWNRWTIVLGLALLLVGGFVAGIEVQKAYGETPAATGPGGGFRGQGGNPGGGIPTAFPGGGFPGGPGGGAQGGRSAEATTGTVKLIDGTTVYVETESGEVVTVRTDGDTSVSVPGKLKDLKAGDKVSVEGGTDAEGSVTASSVTKTE</sequence>
<organism evidence="3 4">
    <name type="scientific">Phytohabitans flavus</name>
    <dbReference type="NCBI Taxonomy" id="1076124"/>
    <lineage>
        <taxon>Bacteria</taxon>
        <taxon>Bacillati</taxon>
        <taxon>Actinomycetota</taxon>
        <taxon>Actinomycetes</taxon>
        <taxon>Micromonosporales</taxon>
        <taxon>Micromonosporaceae</taxon>
    </lineage>
</organism>
<evidence type="ECO:0008006" key="5">
    <source>
        <dbReference type="Google" id="ProtNLM"/>
    </source>
</evidence>
<dbReference type="Proteomes" id="UP000502508">
    <property type="component" value="Chromosome"/>
</dbReference>
<dbReference type="AlphaFoldDB" id="A0A6F8Y4R5"/>
<evidence type="ECO:0000313" key="4">
    <source>
        <dbReference type="Proteomes" id="UP000502508"/>
    </source>
</evidence>
<keyword evidence="2" id="KW-1133">Transmembrane helix</keyword>
<reference evidence="3 4" key="2">
    <citation type="submission" date="2020-03" db="EMBL/GenBank/DDBJ databases">
        <authorList>
            <person name="Ichikawa N."/>
            <person name="Kimura A."/>
            <person name="Kitahashi Y."/>
            <person name="Uohara A."/>
        </authorList>
    </citation>
    <scope>NUCLEOTIDE SEQUENCE [LARGE SCALE GENOMIC DNA]</scope>
    <source>
        <strain evidence="3 4">NBRC 107702</strain>
    </source>
</reference>
<evidence type="ECO:0000256" key="2">
    <source>
        <dbReference type="SAM" id="Phobius"/>
    </source>
</evidence>
<reference evidence="3 4" key="1">
    <citation type="submission" date="2020-03" db="EMBL/GenBank/DDBJ databases">
        <title>Whole genome shotgun sequence of Phytohabitans flavus NBRC 107702.</title>
        <authorList>
            <person name="Komaki H."/>
            <person name="Tamura T."/>
        </authorList>
    </citation>
    <scope>NUCLEOTIDE SEQUENCE [LARGE SCALE GENOMIC DNA]</scope>
    <source>
        <strain evidence="3 4">NBRC 107702</strain>
    </source>
</reference>
<feature type="compositionally biased region" description="Gly residues" evidence="1">
    <location>
        <begin position="60"/>
        <end position="95"/>
    </location>
</feature>
<gene>
    <name evidence="3" type="ORF">Pflav_073610</name>
</gene>
<keyword evidence="2" id="KW-0812">Transmembrane</keyword>
<evidence type="ECO:0000256" key="1">
    <source>
        <dbReference type="SAM" id="MobiDB-lite"/>
    </source>
</evidence>
<keyword evidence="4" id="KW-1185">Reference proteome</keyword>
<dbReference type="EMBL" id="AP022870">
    <property type="protein sequence ID" value="BCB80951.1"/>
    <property type="molecule type" value="Genomic_DNA"/>
</dbReference>
<dbReference type="KEGG" id="pfla:Pflav_073610"/>
<evidence type="ECO:0000313" key="3">
    <source>
        <dbReference type="EMBL" id="BCB80951.1"/>
    </source>
</evidence>
<feature type="region of interest" description="Disordered" evidence="1">
    <location>
        <begin position="56"/>
        <end position="105"/>
    </location>
</feature>
<keyword evidence="2" id="KW-0472">Membrane</keyword>
<feature type="region of interest" description="Disordered" evidence="1">
    <location>
        <begin position="145"/>
        <end position="170"/>
    </location>
</feature>
<proteinExistence type="predicted"/>
<accession>A0A6F8Y4R5</accession>
<protein>
    <recommendedName>
        <fullName evidence="5">DUF5666 domain-containing protein</fullName>
    </recommendedName>
</protein>
<feature type="compositionally biased region" description="Polar residues" evidence="1">
    <location>
        <begin position="161"/>
        <end position="170"/>
    </location>
</feature>